<organism evidence="2">
    <name type="scientific">Ooceraea biroi</name>
    <name type="common">Clonal raider ant</name>
    <name type="synonym">Cerapachys biroi</name>
    <dbReference type="NCBI Taxonomy" id="2015173"/>
    <lineage>
        <taxon>Eukaryota</taxon>
        <taxon>Metazoa</taxon>
        <taxon>Ecdysozoa</taxon>
        <taxon>Arthropoda</taxon>
        <taxon>Hexapoda</taxon>
        <taxon>Insecta</taxon>
        <taxon>Pterygota</taxon>
        <taxon>Neoptera</taxon>
        <taxon>Endopterygota</taxon>
        <taxon>Hymenoptera</taxon>
        <taxon>Apocrita</taxon>
        <taxon>Aculeata</taxon>
        <taxon>Formicoidea</taxon>
        <taxon>Formicidae</taxon>
        <taxon>Dorylinae</taxon>
        <taxon>Ooceraea</taxon>
    </lineage>
</organism>
<protein>
    <submittedName>
        <fullName evidence="2">ObirObp7</fullName>
    </submittedName>
</protein>
<dbReference type="OrthoDB" id="7551047at2759"/>
<dbReference type="SUPFAM" id="SSF47565">
    <property type="entry name" value="Insect pheromone/odorant-binding proteins"/>
    <property type="match status" value="1"/>
</dbReference>
<gene>
    <name evidence="2" type="ORF">DMN91_001759</name>
</gene>
<feature type="chain" id="PRO_5018195090" evidence="1">
    <location>
        <begin position="20"/>
        <end position="171"/>
    </location>
</feature>
<keyword evidence="1" id="KW-0732">Signal</keyword>
<dbReference type="AlphaFoldDB" id="A0A3L8DZ77"/>
<dbReference type="InterPro" id="IPR006170">
    <property type="entry name" value="PBP/GOBP"/>
</dbReference>
<name>A0A3L8DZ77_OOCBI</name>
<reference evidence="2" key="1">
    <citation type="journal article" date="2018" name="Genome Res.">
        <title>The genomic architecture and molecular evolution of ant odorant receptors.</title>
        <authorList>
            <person name="McKenzie S.K."/>
            <person name="Kronauer D.J.C."/>
        </authorList>
    </citation>
    <scope>NUCLEOTIDE SEQUENCE [LARGE SCALE GENOMIC DNA]</scope>
    <source>
        <strain evidence="2">Clonal line C1</strain>
    </source>
</reference>
<dbReference type="Gene3D" id="1.10.238.20">
    <property type="entry name" value="Pheromone/general odorant binding protein domain"/>
    <property type="match status" value="1"/>
</dbReference>
<proteinExistence type="predicted"/>
<dbReference type="GO" id="GO:0005549">
    <property type="term" value="F:odorant binding"/>
    <property type="evidence" value="ECO:0007669"/>
    <property type="project" value="InterPro"/>
</dbReference>
<comment type="caution">
    <text evidence="2">The sequence shown here is derived from an EMBL/GenBank/DDBJ whole genome shotgun (WGS) entry which is preliminary data.</text>
</comment>
<reference evidence="2" key="2">
    <citation type="submission" date="2018-07" db="EMBL/GenBank/DDBJ databases">
        <authorList>
            <person name="Mckenzie S.K."/>
            <person name="Kronauer D.J.C."/>
        </authorList>
    </citation>
    <scope>NUCLEOTIDE SEQUENCE</scope>
    <source>
        <strain evidence="2">Clonal line C1</strain>
    </source>
</reference>
<evidence type="ECO:0000313" key="2">
    <source>
        <dbReference type="EMBL" id="RLU25602.1"/>
    </source>
</evidence>
<dbReference type="Proteomes" id="UP000279307">
    <property type="component" value="Chromosome 2"/>
</dbReference>
<dbReference type="Pfam" id="PF01395">
    <property type="entry name" value="PBP_GOBP"/>
    <property type="match status" value="1"/>
</dbReference>
<sequence>MKAFVLCGCVLACIFYISAEIIPSNLPGQREEWKDVVSSCVHEAGLTHKEGYEIQEIVDEVYKQPGMEEKRRKHGCVIECLLKSLEWMEGLEIKENRISGNITRLLINHPAKERAQELIRNCTQQMRDATEEGCNKGFVGLVCTVKNMQEWKHLFDTSLEVSSSEEEGEEN</sequence>
<dbReference type="InterPro" id="IPR036728">
    <property type="entry name" value="PBP_GOBP_sf"/>
</dbReference>
<dbReference type="EMBL" id="QOIP01000002">
    <property type="protein sequence ID" value="RLU25602.1"/>
    <property type="molecule type" value="Genomic_DNA"/>
</dbReference>
<evidence type="ECO:0000256" key="1">
    <source>
        <dbReference type="SAM" id="SignalP"/>
    </source>
</evidence>
<accession>A0A3L8DZ77</accession>
<feature type="signal peptide" evidence="1">
    <location>
        <begin position="1"/>
        <end position="19"/>
    </location>
</feature>